<sequence length="367" mass="41017">MSLFKSLSLTLLAATQILAYDSQLGFNTPTEVETRTLDELHAAALSEGGVVTLWHGGDEKTQQDSLKTAFEERFPGMTLNVTVDLSKYHDVNIDRQLATGNVYVDSVVLQTVNDYPRWKQEGALLSYKPAGFEKGIYDEFKDDDGAYMGLFIIQWSNVVNTAFHRGAMPIEYTDYLKPEFKDKIVLTYPNDDDAVLYQFDLILRKYGYSWFESLLSQNPRWVRGTATPASVIHSSNGTYSATFTSSIGLAPSAPFNVSFPVEGTFVSWPQTGAILKDAPHPESAKLLHNWMVSTERLNGTQRWTTRKDIAPPTSFPGILDMPGTDPTKFSKWMGDRAAVERLRFFFENKIGSAQGLSPLEDACDCEP</sequence>
<feature type="chain" id="PRO_5040159206" evidence="2">
    <location>
        <begin position="20"/>
        <end position="367"/>
    </location>
</feature>
<keyword evidence="4" id="KW-1185">Reference proteome</keyword>
<feature type="signal peptide" evidence="2">
    <location>
        <begin position="1"/>
        <end position="19"/>
    </location>
</feature>
<dbReference type="OrthoDB" id="124329at2759"/>
<keyword evidence="1 2" id="KW-0732">Signal</keyword>
<dbReference type="PANTHER" id="PTHR30006:SF2">
    <property type="entry name" value="ABC TRANSPORTER SUBSTRATE-BINDING PROTEIN"/>
    <property type="match status" value="1"/>
</dbReference>
<comment type="caution">
    <text evidence="3">The sequence shown here is derived from an EMBL/GenBank/DDBJ whole genome shotgun (WGS) entry which is preliminary data.</text>
</comment>
<accession>A0A9P8C751</accession>
<name>A0A9P8C751_9HELO</name>
<dbReference type="EMBL" id="MU251417">
    <property type="protein sequence ID" value="KAG9235995.1"/>
    <property type="molecule type" value="Genomic_DNA"/>
</dbReference>
<evidence type="ECO:0000313" key="3">
    <source>
        <dbReference type="EMBL" id="KAG9235995.1"/>
    </source>
</evidence>
<dbReference type="Proteomes" id="UP000824998">
    <property type="component" value="Unassembled WGS sequence"/>
</dbReference>
<dbReference type="AlphaFoldDB" id="A0A9P8C751"/>
<gene>
    <name evidence="3" type="ORF">BJ875DRAFT_249509</name>
</gene>
<proteinExistence type="predicted"/>
<reference evidence="3" key="1">
    <citation type="journal article" date="2021" name="IMA Fungus">
        <title>Genomic characterization of three marine fungi, including Emericellopsis atlantica sp. nov. with signatures of a generalist lifestyle and marine biomass degradation.</title>
        <authorList>
            <person name="Hagestad O.C."/>
            <person name="Hou L."/>
            <person name="Andersen J.H."/>
            <person name="Hansen E.H."/>
            <person name="Altermark B."/>
            <person name="Li C."/>
            <person name="Kuhnert E."/>
            <person name="Cox R.J."/>
            <person name="Crous P.W."/>
            <person name="Spatafora J.W."/>
            <person name="Lail K."/>
            <person name="Amirebrahimi M."/>
            <person name="Lipzen A."/>
            <person name="Pangilinan J."/>
            <person name="Andreopoulos W."/>
            <person name="Hayes R.D."/>
            <person name="Ng V."/>
            <person name="Grigoriev I.V."/>
            <person name="Jackson S.A."/>
            <person name="Sutton T.D.S."/>
            <person name="Dobson A.D.W."/>
            <person name="Rama T."/>
        </authorList>
    </citation>
    <scope>NUCLEOTIDE SEQUENCE</scope>
    <source>
        <strain evidence="3">TRa018bII</strain>
    </source>
</reference>
<protein>
    <submittedName>
        <fullName evidence="3">ABC transporter</fullName>
    </submittedName>
</protein>
<dbReference type="SUPFAM" id="SSF53850">
    <property type="entry name" value="Periplasmic binding protein-like II"/>
    <property type="match status" value="1"/>
</dbReference>
<dbReference type="Pfam" id="PF13343">
    <property type="entry name" value="SBP_bac_6"/>
    <property type="match status" value="1"/>
</dbReference>
<organism evidence="3 4">
    <name type="scientific">Amylocarpus encephaloides</name>
    <dbReference type="NCBI Taxonomy" id="45428"/>
    <lineage>
        <taxon>Eukaryota</taxon>
        <taxon>Fungi</taxon>
        <taxon>Dikarya</taxon>
        <taxon>Ascomycota</taxon>
        <taxon>Pezizomycotina</taxon>
        <taxon>Leotiomycetes</taxon>
        <taxon>Helotiales</taxon>
        <taxon>Helotiales incertae sedis</taxon>
        <taxon>Amylocarpus</taxon>
    </lineage>
</organism>
<evidence type="ECO:0000313" key="4">
    <source>
        <dbReference type="Proteomes" id="UP000824998"/>
    </source>
</evidence>
<evidence type="ECO:0000256" key="2">
    <source>
        <dbReference type="SAM" id="SignalP"/>
    </source>
</evidence>
<dbReference type="PANTHER" id="PTHR30006">
    <property type="entry name" value="THIAMINE-BINDING PERIPLASMIC PROTEIN-RELATED"/>
    <property type="match status" value="1"/>
</dbReference>
<dbReference type="Gene3D" id="3.40.190.10">
    <property type="entry name" value="Periplasmic binding protein-like II"/>
    <property type="match status" value="2"/>
</dbReference>
<evidence type="ECO:0000256" key="1">
    <source>
        <dbReference type="ARBA" id="ARBA00022729"/>
    </source>
</evidence>